<dbReference type="AlphaFoldDB" id="A0A6A7A9A0"/>
<gene>
    <name evidence="2" type="ORF">CC86DRAFT_367681</name>
</gene>
<accession>A0A6A7A9A0</accession>
<dbReference type="OrthoDB" id="3799016at2759"/>
<evidence type="ECO:0000313" key="3">
    <source>
        <dbReference type="Proteomes" id="UP000799424"/>
    </source>
</evidence>
<feature type="region of interest" description="Disordered" evidence="1">
    <location>
        <begin position="1"/>
        <end position="76"/>
    </location>
</feature>
<dbReference type="Proteomes" id="UP000799424">
    <property type="component" value="Unassembled WGS sequence"/>
</dbReference>
<dbReference type="EMBL" id="MU006220">
    <property type="protein sequence ID" value="KAF2829743.1"/>
    <property type="molecule type" value="Genomic_DNA"/>
</dbReference>
<evidence type="ECO:0000256" key="1">
    <source>
        <dbReference type="SAM" id="MobiDB-lite"/>
    </source>
</evidence>
<organism evidence="2 3">
    <name type="scientific">Ophiobolus disseminans</name>
    <dbReference type="NCBI Taxonomy" id="1469910"/>
    <lineage>
        <taxon>Eukaryota</taxon>
        <taxon>Fungi</taxon>
        <taxon>Dikarya</taxon>
        <taxon>Ascomycota</taxon>
        <taxon>Pezizomycotina</taxon>
        <taxon>Dothideomycetes</taxon>
        <taxon>Pleosporomycetidae</taxon>
        <taxon>Pleosporales</taxon>
        <taxon>Pleosporineae</taxon>
        <taxon>Phaeosphaeriaceae</taxon>
        <taxon>Ophiobolus</taxon>
    </lineage>
</organism>
<evidence type="ECO:0000313" key="2">
    <source>
        <dbReference type="EMBL" id="KAF2829743.1"/>
    </source>
</evidence>
<protein>
    <submittedName>
        <fullName evidence="2">Uncharacterized protein</fullName>
    </submittedName>
</protein>
<keyword evidence="3" id="KW-1185">Reference proteome</keyword>
<name>A0A6A7A9A0_9PLEO</name>
<reference evidence="2" key="1">
    <citation type="journal article" date="2020" name="Stud. Mycol.">
        <title>101 Dothideomycetes genomes: a test case for predicting lifestyles and emergence of pathogens.</title>
        <authorList>
            <person name="Haridas S."/>
            <person name="Albert R."/>
            <person name="Binder M."/>
            <person name="Bloem J."/>
            <person name="Labutti K."/>
            <person name="Salamov A."/>
            <person name="Andreopoulos B."/>
            <person name="Baker S."/>
            <person name="Barry K."/>
            <person name="Bills G."/>
            <person name="Bluhm B."/>
            <person name="Cannon C."/>
            <person name="Castanera R."/>
            <person name="Culley D."/>
            <person name="Daum C."/>
            <person name="Ezra D."/>
            <person name="Gonzalez J."/>
            <person name="Henrissat B."/>
            <person name="Kuo A."/>
            <person name="Liang C."/>
            <person name="Lipzen A."/>
            <person name="Lutzoni F."/>
            <person name="Magnuson J."/>
            <person name="Mondo S."/>
            <person name="Nolan M."/>
            <person name="Ohm R."/>
            <person name="Pangilinan J."/>
            <person name="Park H.-J."/>
            <person name="Ramirez L."/>
            <person name="Alfaro M."/>
            <person name="Sun H."/>
            <person name="Tritt A."/>
            <person name="Yoshinaga Y."/>
            <person name="Zwiers L.-H."/>
            <person name="Turgeon B."/>
            <person name="Goodwin S."/>
            <person name="Spatafora J."/>
            <person name="Crous P."/>
            <person name="Grigoriev I."/>
        </authorList>
    </citation>
    <scope>NUCLEOTIDE SEQUENCE</scope>
    <source>
        <strain evidence="2">CBS 113818</strain>
    </source>
</reference>
<proteinExistence type="predicted"/>
<sequence>MDSPLPIAQPWTPPDMEMESSPRSDYFSDPYRPPSTYSLRVENRWMQPTSRPETPAQMHARCDTPPGTHDRTRPKAATRLTEPVPYTPKRSLSYGNPHVNGALRYPYTPDSSRILRRSTELPSSPTPWDEYSEHSSSPVQDALSSCLAHFENLIQSQQPDEDQMEYIVGQFEAMTSFLSAPDAQTRKTDDHLFSEPSPGAGLGIIDDEDGGMAKPDYISKHAHEAYVAQVGAYIEGVKRYIEDLKMRLDEVKMLNGIQLDVINDLRRQMKAVRQSMRSSLDMRDDVNMVEEELERLANEDCKNPDKPQKEFGLDSWATLVEGNGSLARSELLEKPDEPLKEAEDAPGPRYRKITIIRKPQRRSFWGSIGQALDSFGDVLREE</sequence>